<name>A0A9R1XCR2_LACSA</name>
<organism evidence="1 2">
    <name type="scientific">Lactuca sativa</name>
    <name type="common">Garden lettuce</name>
    <dbReference type="NCBI Taxonomy" id="4236"/>
    <lineage>
        <taxon>Eukaryota</taxon>
        <taxon>Viridiplantae</taxon>
        <taxon>Streptophyta</taxon>
        <taxon>Embryophyta</taxon>
        <taxon>Tracheophyta</taxon>
        <taxon>Spermatophyta</taxon>
        <taxon>Magnoliopsida</taxon>
        <taxon>eudicotyledons</taxon>
        <taxon>Gunneridae</taxon>
        <taxon>Pentapetalae</taxon>
        <taxon>asterids</taxon>
        <taxon>campanulids</taxon>
        <taxon>Asterales</taxon>
        <taxon>Asteraceae</taxon>
        <taxon>Cichorioideae</taxon>
        <taxon>Cichorieae</taxon>
        <taxon>Lactucinae</taxon>
        <taxon>Lactuca</taxon>
    </lineage>
</organism>
<dbReference type="AlphaFoldDB" id="A0A9R1XCR2"/>
<gene>
    <name evidence="1" type="ORF">LSAT_V11C400217420</name>
</gene>
<accession>A0A9R1XCR2</accession>
<dbReference type="EMBL" id="NBSK02000004">
    <property type="protein sequence ID" value="KAJ0209515.1"/>
    <property type="molecule type" value="Genomic_DNA"/>
</dbReference>
<evidence type="ECO:0000313" key="2">
    <source>
        <dbReference type="Proteomes" id="UP000235145"/>
    </source>
</evidence>
<protein>
    <recommendedName>
        <fullName evidence="3">Zinc finger PMZ-type domain-containing protein</fullName>
    </recommendedName>
</protein>
<proteinExistence type="predicted"/>
<comment type="caution">
    <text evidence="1">The sequence shown here is derived from an EMBL/GenBank/DDBJ whole genome shotgun (WGS) entry which is preliminary data.</text>
</comment>
<reference evidence="1 2" key="1">
    <citation type="journal article" date="2017" name="Nat. Commun.">
        <title>Genome assembly with in vitro proximity ligation data and whole-genome triplication in lettuce.</title>
        <authorList>
            <person name="Reyes-Chin-Wo S."/>
            <person name="Wang Z."/>
            <person name="Yang X."/>
            <person name="Kozik A."/>
            <person name="Arikit S."/>
            <person name="Song C."/>
            <person name="Xia L."/>
            <person name="Froenicke L."/>
            <person name="Lavelle D.O."/>
            <person name="Truco M.J."/>
            <person name="Xia R."/>
            <person name="Zhu S."/>
            <person name="Xu C."/>
            <person name="Xu H."/>
            <person name="Xu X."/>
            <person name="Cox K."/>
            <person name="Korf I."/>
            <person name="Meyers B.C."/>
            <person name="Michelmore R.W."/>
        </authorList>
    </citation>
    <scope>NUCLEOTIDE SEQUENCE [LARGE SCALE GENOMIC DNA]</scope>
    <source>
        <strain evidence="2">cv. Salinas</strain>
        <tissue evidence="1">Seedlings</tissue>
    </source>
</reference>
<evidence type="ECO:0008006" key="3">
    <source>
        <dbReference type="Google" id="ProtNLM"/>
    </source>
</evidence>
<evidence type="ECO:0000313" key="1">
    <source>
        <dbReference type="EMBL" id="KAJ0209515.1"/>
    </source>
</evidence>
<sequence length="125" mass="14587">MFWGVTPSGFHQYESIPCVHAISAILCLNGNIEEYVAVWYTTQNFRSCYRYNVKPIIGYEMWPTNDMNTILPPKRRRMSGRPKMNMTKYNSERSDRHTLGPLQNVAYVPNQVIIRGNVLSIRLMQ</sequence>
<keyword evidence="2" id="KW-1185">Reference proteome</keyword>
<dbReference type="Proteomes" id="UP000235145">
    <property type="component" value="Unassembled WGS sequence"/>
</dbReference>